<dbReference type="OrthoDB" id="1447101at2"/>
<reference evidence="1 2" key="2">
    <citation type="journal article" date="2012" name="Stand. Genomic Sci.">
        <title>Complete genome sequence of the facultatively anaerobic, appendaged bacterium Muricauda ruestringensis type strain (B1(T)).</title>
        <authorList>
            <person name="Huntemann M."/>
            <person name="Teshima H."/>
            <person name="Lapidus A."/>
            <person name="Nolan M."/>
            <person name="Lucas S."/>
            <person name="Hammon N."/>
            <person name="Deshpande S."/>
            <person name="Cheng J.F."/>
            <person name="Tapia R."/>
            <person name="Goodwin L.A."/>
            <person name="Pitluck S."/>
            <person name="Liolios K."/>
            <person name="Pagani I."/>
            <person name="Ivanova N."/>
            <person name="Mavromatis K."/>
            <person name="Mikhailova N."/>
            <person name="Pati A."/>
            <person name="Chen A."/>
            <person name="Palaniappan K."/>
            <person name="Land M."/>
            <person name="Hauser L."/>
            <person name="Pan C."/>
            <person name="Brambilla E.M."/>
            <person name="Rohde M."/>
            <person name="Spring S."/>
            <person name="Goker M."/>
            <person name="Detter J.C."/>
            <person name="Bristow J."/>
            <person name="Eisen J.A."/>
            <person name="Markowitz V."/>
            <person name="Hugenholtz P."/>
            <person name="Kyrpides N.C."/>
            <person name="Klenk H.P."/>
            <person name="Woyke T."/>
        </authorList>
    </citation>
    <scope>NUCLEOTIDE SEQUENCE [LARGE SCALE GENOMIC DNA]</scope>
    <source>
        <strain evidence="2">DSM 13258 / LMG 19739 / B1</strain>
    </source>
</reference>
<evidence type="ECO:0000313" key="1">
    <source>
        <dbReference type="EMBL" id="AEM69640.1"/>
    </source>
</evidence>
<protein>
    <recommendedName>
        <fullName evidence="3">Lipocalin-like domain-containing protein</fullName>
    </recommendedName>
</protein>
<keyword evidence="2" id="KW-1185">Reference proteome</keyword>
<dbReference type="KEGG" id="mrs:Murru_0590"/>
<gene>
    <name evidence="1" type="ordered locus">Murru_0590</name>
</gene>
<dbReference type="EMBL" id="CP002999">
    <property type="protein sequence ID" value="AEM69640.1"/>
    <property type="molecule type" value="Genomic_DNA"/>
</dbReference>
<dbReference type="Proteomes" id="UP000008908">
    <property type="component" value="Chromosome"/>
</dbReference>
<name>G2PS50_ALLRU</name>
<dbReference type="InterPro" id="IPR032168">
    <property type="entry name" value="DUF5004"/>
</dbReference>
<reference evidence="2" key="1">
    <citation type="submission" date="2011-08" db="EMBL/GenBank/DDBJ databases">
        <title>The complete genome of Muricauda ruestringensis DSM 13258.</title>
        <authorList>
            <person name="Lucas S."/>
            <person name="Han J."/>
            <person name="Lapidus A."/>
            <person name="Bruce D."/>
            <person name="Goodwin L."/>
            <person name="Pitluck S."/>
            <person name="Peters L."/>
            <person name="Kyrpides N."/>
            <person name="Mavromatis K."/>
            <person name="Ivanova N."/>
            <person name="Ovchinnikova G."/>
            <person name="Teshima H."/>
            <person name="Detter J.C."/>
            <person name="Tapia R."/>
            <person name="Han C."/>
            <person name="Land M."/>
            <person name="Hauser L."/>
            <person name="Markowitz V."/>
            <person name="Cheng J.-F."/>
            <person name="Hugenholtz P."/>
            <person name="Woyke T."/>
            <person name="Wu D."/>
            <person name="Spring S."/>
            <person name="Schroeder M."/>
            <person name="Brambilla E."/>
            <person name="Klenk H.-P."/>
            <person name="Eisen J.A."/>
        </authorList>
    </citation>
    <scope>NUCLEOTIDE SEQUENCE [LARGE SCALE GENOMIC DNA]</scope>
    <source>
        <strain evidence="2">DSM 13258 / LMG 19739 / B1</strain>
    </source>
</reference>
<dbReference type="RefSeq" id="WP_014031923.1">
    <property type="nucleotide sequence ID" value="NC_015945.1"/>
</dbReference>
<evidence type="ECO:0000313" key="2">
    <source>
        <dbReference type="Proteomes" id="UP000008908"/>
    </source>
</evidence>
<dbReference type="Pfam" id="PF16395">
    <property type="entry name" value="DUF5004"/>
    <property type="match status" value="1"/>
</dbReference>
<dbReference type="eggNOG" id="ENOG5032STR">
    <property type="taxonomic scope" value="Bacteria"/>
</dbReference>
<dbReference type="AlphaFoldDB" id="G2PS50"/>
<proteinExistence type="predicted"/>
<sequence>MKEKLFNAGIVMCIGAMLLSCTSDDGVECAEDFTGDLSANEQKLVGEWVLSGIVAVKELDLTDDNTDNPSTDLFAQYAECKKDASYTFEEDRSYAYELGKYVEDCEYVVASTGTWELASQNLSLVSSCSLQTTTLEFNEDSSQFTFSEIYSVTEVTGTVVQTRIDFTYSLIP</sequence>
<dbReference type="PROSITE" id="PS51257">
    <property type="entry name" value="PROKAR_LIPOPROTEIN"/>
    <property type="match status" value="1"/>
</dbReference>
<dbReference type="STRING" id="886377.Murru_0590"/>
<organism evidence="1 2">
    <name type="scientific">Allomuricauda ruestringensis (strain DSM 13258 / CIP 107369 / LMG 19739 / B1)</name>
    <name type="common">Muricauda ruestringensis</name>
    <dbReference type="NCBI Taxonomy" id="886377"/>
    <lineage>
        <taxon>Bacteria</taxon>
        <taxon>Pseudomonadati</taxon>
        <taxon>Bacteroidota</taxon>
        <taxon>Flavobacteriia</taxon>
        <taxon>Flavobacteriales</taxon>
        <taxon>Flavobacteriaceae</taxon>
        <taxon>Flagellimonas</taxon>
    </lineage>
</organism>
<evidence type="ECO:0008006" key="3">
    <source>
        <dbReference type="Google" id="ProtNLM"/>
    </source>
</evidence>
<dbReference type="HOGENOM" id="CLU_1562305_0_0_10"/>
<accession>G2PS50</accession>